<protein>
    <submittedName>
        <fullName evidence="2">FkbM family methyltransferase</fullName>
    </submittedName>
</protein>
<organism evidence="2 3">
    <name type="scientific">Danxiaibacter flavus</name>
    <dbReference type="NCBI Taxonomy" id="3049108"/>
    <lineage>
        <taxon>Bacteria</taxon>
        <taxon>Pseudomonadati</taxon>
        <taxon>Bacteroidota</taxon>
        <taxon>Chitinophagia</taxon>
        <taxon>Chitinophagales</taxon>
        <taxon>Chitinophagaceae</taxon>
        <taxon>Danxiaibacter</taxon>
    </lineage>
</organism>
<dbReference type="Gene3D" id="3.40.50.150">
    <property type="entry name" value="Vaccinia Virus protein VP39"/>
    <property type="match status" value="1"/>
</dbReference>
<dbReference type="PANTHER" id="PTHR34203">
    <property type="entry name" value="METHYLTRANSFERASE, FKBM FAMILY PROTEIN"/>
    <property type="match status" value="1"/>
</dbReference>
<dbReference type="NCBIfam" id="TIGR01444">
    <property type="entry name" value="fkbM_fam"/>
    <property type="match status" value="1"/>
</dbReference>
<dbReference type="GO" id="GO:0032259">
    <property type="term" value="P:methylation"/>
    <property type="evidence" value="ECO:0007669"/>
    <property type="project" value="UniProtKB-KW"/>
</dbReference>
<dbReference type="GO" id="GO:0008168">
    <property type="term" value="F:methyltransferase activity"/>
    <property type="evidence" value="ECO:0007669"/>
    <property type="project" value="UniProtKB-KW"/>
</dbReference>
<keyword evidence="3" id="KW-1185">Reference proteome</keyword>
<feature type="domain" description="Methyltransferase FkbM" evidence="1">
    <location>
        <begin position="59"/>
        <end position="221"/>
    </location>
</feature>
<comment type="caution">
    <text evidence="2">The sequence shown here is derived from an EMBL/GenBank/DDBJ whole genome shotgun (WGS) entry which is preliminary data.</text>
</comment>
<dbReference type="RefSeq" id="WP_369331860.1">
    <property type="nucleotide sequence ID" value="NZ_JAULBC010000008.1"/>
</dbReference>
<evidence type="ECO:0000313" key="2">
    <source>
        <dbReference type="EMBL" id="MEX6690448.1"/>
    </source>
</evidence>
<evidence type="ECO:0000313" key="3">
    <source>
        <dbReference type="Proteomes" id="UP001560573"/>
    </source>
</evidence>
<keyword evidence="2" id="KW-0808">Transferase</keyword>
<evidence type="ECO:0000259" key="1">
    <source>
        <dbReference type="Pfam" id="PF05050"/>
    </source>
</evidence>
<dbReference type="PANTHER" id="PTHR34203:SF15">
    <property type="entry name" value="SLL1173 PROTEIN"/>
    <property type="match status" value="1"/>
</dbReference>
<dbReference type="InterPro" id="IPR052514">
    <property type="entry name" value="SAM-dependent_MTase"/>
</dbReference>
<reference evidence="2 3" key="1">
    <citation type="submission" date="2023-07" db="EMBL/GenBank/DDBJ databases">
        <authorList>
            <person name="Lian W.-H."/>
        </authorList>
    </citation>
    <scope>NUCLEOTIDE SEQUENCE [LARGE SCALE GENOMIC DNA]</scope>
    <source>
        <strain evidence="2 3">SYSU DXS3180</strain>
    </source>
</reference>
<dbReference type="Pfam" id="PF05050">
    <property type="entry name" value="Methyltransf_21"/>
    <property type="match status" value="1"/>
</dbReference>
<dbReference type="SUPFAM" id="SSF53335">
    <property type="entry name" value="S-adenosyl-L-methionine-dependent methyltransferases"/>
    <property type="match status" value="1"/>
</dbReference>
<accession>A0ABV3ZKX2</accession>
<keyword evidence="2" id="KW-0489">Methyltransferase</keyword>
<dbReference type="InterPro" id="IPR029063">
    <property type="entry name" value="SAM-dependent_MTases_sf"/>
</dbReference>
<gene>
    <name evidence="2" type="ORF">QTN47_23250</name>
</gene>
<sequence>MTKLLKRTLFNFLGLDGYLSLLQKTYLLSYKAGFLKNNPIYAWHYFVKKLVREDDTVVDIGANLGYFASVFLEKLSSSGHLYCVEPVEPYRKQLRKITDGKKNVTLFSFALGNENKESIHLGMPAAFSDLGYLRHGLVTVETDERAIAQNITFNSSLKKASEVFAPFTKIDYIKCDIEGYETVVIPEMKDALLKHKPLVQLETWHDNLAFMINFFKEIGFEPFNLVNGKLVSCYTLPMDQINGSDVLFVPKEKRERIERFL</sequence>
<dbReference type="EMBL" id="JAULBC010000008">
    <property type="protein sequence ID" value="MEX6690448.1"/>
    <property type="molecule type" value="Genomic_DNA"/>
</dbReference>
<proteinExistence type="predicted"/>
<dbReference type="Proteomes" id="UP001560573">
    <property type="component" value="Unassembled WGS sequence"/>
</dbReference>
<dbReference type="InterPro" id="IPR006342">
    <property type="entry name" value="FkbM_mtfrase"/>
</dbReference>
<name>A0ABV3ZKX2_9BACT</name>